<evidence type="ECO:0000313" key="2">
    <source>
        <dbReference type="Proteomes" id="UP000186607"/>
    </source>
</evidence>
<dbReference type="STRING" id="249408.BOO71_0000991"/>
<dbReference type="AlphaFoldDB" id="A0A1U7P4B1"/>
<proteinExistence type="predicted"/>
<dbReference type="Proteomes" id="UP000186607">
    <property type="component" value="Unassembled WGS sequence"/>
</dbReference>
<comment type="caution">
    <text evidence="1">The sequence shown here is derived from an EMBL/GenBank/DDBJ whole genome shotgun (WGS) entry which is preliminary data.</text>
</comment>
<reference evidence="1 2" key="1">
    <citation type="submission" date="2017-01" db="EMBL/GenBank/DDBJ databases">
        <title>Genome Analysis of Deinococcus marmoris KOPRI26562.</title>
        <authorList>
            <person name="Kim J.H."/>
            <person name="Oh H.-M."/>
        </authorList>
    </citation>
    <scope>NUCLEOTIDE SEQUENCE [LARGE SCALE GENOMIC DNA]</scope>
    <source>
        <strain evidence="1 2">KOPRI26562</strain>
    </source>
</reference>
<keyword evidence="2" id="KW-1185">Reference proteome</keyword>
<gene>
    <name evidence="1" type="ORF">BOO71_0000991</name>
</gene>
<accession>A0A1U7P4B1</accession>
<sequence>MLSLTATGKGYAGLGAVQAGHVQVNLKNASKTVVDIGFFRLRPGVTDAQFKAALLPVLMPTPQARDADYKLSKIADVLGGTVNALPGGSVSAVLHLTPGRYIIASTFIDETTHKAALSEGYFQPLTVTGPLLNNPPKPADYALKMVDYRFELPARVTPGTHTWHLSNSGQELHFAVIAKLLPGKTIKDVTMGGDGAGPPPLDFEHAVFSPALTSGQAQDLSLNLSAGTYAVMCFVRSKSGVEHAQMGMVQELRVK</sequence>
<organism evidence="1 2">
    <name type="scientific">Deinococcus marmoris</name>
    <dbReference type="NCBI Taxonomy" id="249408"/>
    <lineage>
        <taxon>Bacteria</taxon>
        <taxon>Thermotogati</taxon>
        <taxon>Deinococcota</taxon>
        <taxon>Deinococci</taxon>
        <taxon>Deinococcales</taxon>
        <taxon>Deinococcaceae</taxon>
        <taxon>Deinococcus</taxon>
    </lineage>
</organism>
<evidence type="ECO:0000313" key="1">
    <source>
        <dbReference type="EMBL" id="OLV20011.1"/>
    </source>
</evidence>
<dbReference type="EMBL" id="MSTI01000014">
    <property type="protein sequence ID" value="OLV20011.1"/>
    <property type="molecule type" value="Genomic_DNA"/>
</dbReference>
<protein>
    <submittedName>
        <fullName evidence="1">Secreted protein</fullName>
    </submittedName>
</protein>
<name>A0A1U7P4B1_9DEIO</name>